<organism evidence="1">
    <name type="scientific">Aphanomyces astaci</name>
    <name type="common">Crayfish plague agent</name>
    <dbReference type="NCBI Taxonomy" id="112090"/>
    <lineage>
        <taxon>Eukaryota</taxon>
        <taxon>Sar</taxon>
        <taxon>Stramenopiles</taxon>
        <taxon>Oomycota</taxon>
        <taxon>Saprolegniomycetes</taxon>
        <taxon>Saprolegniales</taxon>
        <taxon>Verrucalvaceae</taxon>
        <taxon>Aphanomyces</taxon>
    </lineage>
</organism>
<dbReference type="RefSeq" id="XP_009835957.1">
    <property type="nucleotide sequence ID" value="XM_009837655.1"/>
</dbReference>
<dbReference type="EMBL" id="KI913143">
    <property type="protein sequence ID" value="ETV74870.1"/>
    <property type="molecule type" value="Genomic_DNA"/>
</dbReference>
<dbReference type="AlphaFoldDB" id="W4G5A4"/>
<proteinExistence type="predicted"/>
<evidence type="ECO:0000313" key="1">
    <source>
        <dbReference type="EMBL" id="ETV74870.1"/>
    </source>
</evidence>
<sequence length="108" mass="12504">MSSQHTLDDQNRVNEATRRDLLVMHHNFNNSNEFITSVQAWAHAQGFTVSRTGKNFSDHEALYAILHAQGRGAQWPVDVPWHIKFSFDNFGVLARRYFGHEARVWTAH</sequence>
<accession>W4G5A4</accession>
<name>W4G5A4_APHAT</name>
<reference evidence="1" key="1">
    <citation type="submission" date="2013-12" db="EMBL/GenBank/DDBJ databases">
        <title>The Genome Sequence of Aphanomyces astaci APO3.</title>
        <authorList>
            <consortium name="The Broad Institute Genomics Platform"/>
            <person name="Russ C."/>
            <person name="Tyler B."/>
            <person name="van West P."/>
            <person name="Dieguez-Uribeondo J."/>
            <person name="Young S.K."/>
            <person name="Zeng Q."/>
            <person name="Gargeya S."/>
            <person name="Fitzgerald M."/>
            <person name="Abouelleil A."/>
            <person name="Alvarado L."/>
            <person name="Chapman S.B."/>
            <person name="Gainer-Dewar J."/>
            <person name="Goldberg J."/>
            <person name="Griggs A."/>
            <person name="Gujja S."/>
            <person name="Hansen M."/>
            <person name="Howarth C."/>
            <person name="Imamovic A."/>
            <person name="Ireland A."/>
            <person name="Larimer J."/>
            <person name="McCowan C."/>
            <person name="Murphy C."/>
            <person name="Pearson M."/>
            <person name="Poon T.W."/>
            <person name="Priest M."/>
            <person name="Roberts A."/>
            <person name="Saif S."/>
            <person name="Shea T."/>
            <person name="Sykes S."/>
            <person name="Wortman J."/>
            <person name="Nusbaum C."/>
            <person name="Birren B."/>
        </authorList>
    </citation>
    <scope>NUCLEOTIDE SEQUENCE [LARGE SCALE GENOMIC DNA]</scope>
    <source>
        <strain evidence="1">APO3</strain>
    </source>
</reference>
<protein>
    <submittedName>
        <fullName evidence="1">Uncharacterized protein</fullName>
    </submittedName>
</protein>
<dbReference type="VEuPathDB" id="FungiDB:H257_10909"/>
<dbReference type="GeneID" id="20812905"/>
<gene>
    <name evidence="1" type="ORF">H257_10909</name>
</gene>